<keyword evidence="6" id="KW-0547">Nucleotide-binding</keyword>
<keyword evidence="5" id="KW-0963">Cytoplasm</keyword>
<feature type="compositionally biased region" description="Gly residues" evidence="12">
    <location>
        <begin position="670"/>
        <end position="684"/>
    </location>
</feature>
<dbReference type="SUPFAM" id="SSF52540">
    <property type="entry name" value="P-loop containing nucleoside triphosphate hydrolases"/>
    <property type="match status" value="1"/>
</dbReference>
<sequence>MVELSESPIASPDKPILETSLEDIPVVKTKKIKKVKKSSTKKATPSKKEKKKKSSTENNEESVDDEPPKKKKKSETPQKKVKKAKKVDEDVSEEENNSVTVVDENSPEYIGDFSHFRITENTKPLLLKQGVKYLFPIQVKTFDHVFDGEDLIAQARTGTGKTLSFALPLIEKLLSKNFKRTRGRAPQVLVMTPTRELAIQVHDDFKSICQSLALVCVYGGSPYYPQESAMRSGVDIVVGTPGRILDHLKKGNLRLDEVNHVVLDEVDNMLDMGFAPTVEEILQYGYTQERENPPQTLLFSATCPQWVYKTAEKYMRGDKTAHVDTIGTSLNRTATTVEHLAIRCQYSDRAGIIGGVVQLHSGMHGRAMIFTDTKREANELVVCDALQQLKAQVLHGDIEQKQREITLKAYRDGTVKCLVATNVAARGLDIPEIDLVIQTSPPQDIESYIHRSGRTGRAGRTGVCVCLYKPREDGAIRKVEWTAGIKFKFVGPPQPKDIVKASIQDAMTSLESVEKAISAEFMEQAEIVAAKHEGGAVEALAAALAWISGAGKVKSRSLLSSQLGYTSWVMKADFEVRYAGFFYTTLEKNTTRELRDAVKGLRLTADKMGAVFDLPNHCTEDLQRLWTDSSTMTLAKAEELPELLEDNRNSQRSNNRYGDRSNSSYSRGRFSGGGSRGNGGGRGRSWGNNNFGGRSQGGNSRGGGGFRGGNRGGGFKRKWVDI</sequence>
<organism evidence="15">
    <name type="scientific">Phallusia mammillata</name>
    <dbReference type="NCBI Taxonomy" id="59560"/>
    <lineage>
        <taxon>Eukaryota</taxon>
        <taxon>Metazoa</taxon>
        <taxon>Chordata</taxon>
        <taxon>Tunicata</taxon>
        <taxon>Ascidiacea</taxon>
        <taxon>Phlebobranchia</taxon>
        <taxon>Ascidiidae</taxon>
        <taxon>Phallusia</taxon>
    </lineage>
</organism>
<dbReference type="InterPro" id="IPR014001">
    <property type="entry name" value="Helicase_ATP-bd"/>
</dbReference>
<dbReference type="GO" id="GO:0005829">
    <property type="term" value="C:cytosol"/>
    <property type="evidence" value="ECO:0007669"/>
    <property type="project" value="TreeGrafter"/>
</dbReference>
<comment type="similarity">
    <text evidence="3">Belongs to the DEAD box helicase family. DDX21/DDX50 subfamily.</text>
</comment>
<feature type="region of interest" description="Disordered" evidence="12">
    <location>
        <begin position="639"/>
        <end position="722"/>
    </location>
</feature>
<dbReference type="Pfam" id="PF08152">
    <property type="entry name" value="GUCT"/>
    <property type="match status" value="1"/>
</dbReference>
<dbReference type="Gene3D" id="3.40.50.300">
    <property type="entry name" value="P-loop containing nucleotide triphosphate hydrolases"/>
    <property type="match status" value="2"/>
</dbReference>
<dbReference type="InterPro" id="IPR050079">
    <property type="entry name" value="DEAD_box_RNA_helicase"/>
</dbReference>
<dbReference type="EC" id="3.6.4.13" evidence="4"/>
<feature type="domain" description="Helicase C-terminal" evidence="14">
    <location>
        <begin position="355"/>
        <end position="499"/>
    </location>
</feature>
<keyword evidence="11" id="KW-0539">Nucleus</keyword>
<evidence type="ECO:0000256" key="2">
    <source>
        <dbReference type="ARBA" id="ARBA00004604"/>
    </source>
</evidence>
<dbReference type="SMART" id="SM00490">
    <property type="entry name" value="HELICc"/>
    <property type="match status" value="1"/>
</dbReference>
<feature type="compositionally biased region" description="Gly residues" evidence="12">
    <location>
        <begin position="694"/>
        <end position="713"/>
    </location>
</feature>
<evidence type="ECO:0000259" key="13">
    <source>
        <dbReference type="PROSITE" id="PS51192"/>
    </source>
</evidence>
<evidence type="ECO:0000256" key="5">
    <source>
        <dbReference type="ARBA" id="ARBA00022490"/>
    </source>
</evidence>
<dbReference type="Gene3D" id="3.30.70.2280">
    <property type="match status" value="1"/>
</dbReference>
<dbReference type="InterPro" id="IPR035979">
    <property type="entry name" value="RBD_domain_sf"/>
</dbReference>
<proteinExistence type="evidence at transcript level"/>
<dbReference type="Pfam" id="PF00270">
    <property type="entry name" value="DEAD"/>
    <property type="match status" value="1"/>
</dbReference>
<feature type="region of interest" description="Disordered" evidence="12">
    <location>
        <begin position="1"/>
        <end position="100"/>
    </location>
</feature>
<evidence type="ECO:0000256" key="9">
    <source>
        <dbReference type="ARBA" id="ARBA00022840"/>
    </source>
</evidence>
<dbReference type="InterPro" id="IPR027417">
    <property type="entry name" value="P-loop_NTPase"/>
</dbReference>
<dbReference type="InterPro" id="IPR059027">
    <property type="entry name" value="DD_DDX21-DDX50"/>
</dbReference>
<name>A0A6F9DBG7_9ASCI</name>
<reference evidence="15" key="1">
    <citation type="submission" date="2020-04" db="EMBL/GenBank/DDBJ databases">
        <authorList>
            <person name="Neveu A P."/>
        </authorList>
    </citation>
    <scope>NUCLEOTIDE SEQUENCE</scope>
    <source>
        <tissue evidence="15">Whole embryo</tissue>
    </source>
</reference>
<evidence type="ECO:0000256" key="12">
    <source>
        <dbReference type="SAM" id="MobiDB-lite"/>
    </source>
</evidence>
<dbReference type="CDD" id="cd12937">
    <property type="entry name" value="GUCT_RH7_like"/>
    <property type="match status" value="1"/>
</dbReference>
<keyword evidence="9" id="KW-0067">ATP-binding</keyword>
<evidence type="ECO:0000256" key="3">
    <source>
        <dbReference type="ARBA" id="ARBA00006517"/>
    </source>
</evidence>
<dbReference type="PROSITE" id="PS51192">
    <property type="entry name" value="HELICASE_ATP_BIND_1"/>
    <property type="match status" value="1"/>
</dbReference>
<evidence type="ECO:0000256" key="7">
    <source>
        <dbReference type="ARBA" id="ARBA00022801"/>
    </source>
</evidence>
<evidence type="ECO:0000259" key="14">
    <source>
        <dbReference type="PROSITE" id="PS51194"/>
    </source>
</evidence>
<dbReference type="InterPro" id="IPR011545">
    <property type="entry name" value="DEAD/DEAH_box_helicase_dom"/>
</dbReference>
<dbReference type="PANTHER" id="PTHR47959">
    <property type="entry name" value="ATP-DEPENDENT RNA HELICASE RHLE-RELATED"/>
    <property type="match status" value="1"/>
</dbReference>
<dbReference type="SUPFAM" id="SSF54928">
    <property type="entry name" value="RNA-binding domain, RBD"/>
    <property type="match status" value="1"/>
</dbReference>
<evidence type="ECO:0000256" key="11">
    <source>
        <dbReference type="ARBA" id="ARBA00023242"/>
    </source>
</evidence>
<gene>
    <name evidence="15" type="primary">Ddx21</name>
</gene>
<comment type="subcellular location">
    <subcellularLocation>
        <location evidence="1">Cytoplasm</location>
    </subcellularLocation>
    <subcellularLocation>
        <location evidence="2">Nucleus</location>
        <location evidence="2">Nucleolus</location>
    </subcellularLocation>
</comment>
<dbReference type="Pfam" id="PF00271">
    <property type="entry name" value="Helicase_C"/>
    <property type="match status" value="1"/>
</dbReference>
<evidence type="ECO:0000256" key="8">
    <source>
        <dbReference type="ARBA" id="ARBA00022806"/>
    </source>
</evidence>
<dbReference type="Pfam" id="PF26142">
    <property type="entry name" value="DD_DDX21-DDX50"/>
    <property type="match status" value="1"/>
</dbReference>
<keyword evidence="8 15" id="KW-0347">Helicase</keyword>
<keyword evidence="7" id="KW-0378">Hydrolase</keyword>
<feature type="compositionally biased region" description="Basic residues" evidence="12">
    <location>
        <begin position="28"/>
        <end position="53"/>
    </location>
</feature>
<protein>
    <recommendedName>
        <fullName evidence="4">RNA helicase</fullName>
        <ecNumber evidence="4">3.6.4.13</ecNumber>
    </recommendedName>
</protein>
<dbReference type="EMBL" id="LR784421">
    <property type="protein sequence ID" value="CAB3236960.1"/>
    <property type="molecule type" value="mRNA"/>
</dbReference>
<dbReference type="InterPro" id="IPR012562">
    <property type="entry name" value="GUCT"/>
</dbReference>
<dbReference type="GO" id="GO:0005524">
    <property type="term" value="F:ATP binding"/>
    <property type="evidence" value="ECO:0007669"/>
    <property type="project" value="UniProtKB-KW"/>
</dbReference>
<evidence type="ECO:0000313" key="15">
    <source>
        <dbReference type="EMBL" id="CAB3236960.1"/>
    </source>
</evidence>
<feature type="domain" description="Helicase ATP-binding" evidence="13">
    <location>
        <begin position="142"/>
        <end position="321"/>
    </location>
</feature>
<dbReference type="GO" id="GO:0003724">
    <property type="term" value="F:RNA helicase activity"/>
    <property type="evidence" value="ECO:0007669"/>
    <property type="project" value="UniProtKB-EC"/>
</dbReference>
<evidence type="ECO:0000256" key="10">
    <source>
        <dbReference type="ARBA" id="ARBA00022884"/>
    </source>
</evidence>
<dbReference type="AlphaFoldDB" id="A0A6F9DBG7"/>
<dbReference type="CDD" id="cd18787">
    <property type="entry name" value="SF2_C_DEAD"/>
    <property type="match status" value="1"/>
</dbReference>
<feature type="compositionally biased region" description="Low complexity" evidence="12">
    <location>
        <begin position="660"/>
        <end position="669"/>
    </location>
</feature>
<evidence type="ECO:0000256" key="1">
    <source>
        <dbReference type="ARBA" id="ARBA00004496"/>
    </source>
</evidence>
<dbReference type="GO" id="GO:0003723">
    <property type="term" value="F:RNA binding"/>
    <property type="evidence" value="ECO:0007669"/>
    <property type="project" value="UniProtKB-KW"/>
</dbReference>
<dbReference type="InterPro" id="IPR001650">
    <property type="entry name" value="Helicase_C-like"/>
</dbReference>
<accession>A0A6F9DBG7</accession>
<dbReference type="SMART" id="SM00487">
    <property type="entry name" value="DEXDc"/>
    <property type="match status" value="1"/>
</dbReference>
<dbReference type="PROSITE" id="PS51194">
    <property type="entry name" value="HELICASE_CTER"/>
    <property type="match status" value="1"/>
</dbReference>
<evidence type="ECO:0000256" key="6">
    <source>
        <dbReference type="ARBA" id="ARBA00022741"/>
    </source>
</evidence>
<dbReference type="GO" id="GO:0005730">
    <property type="term" value="C:nucleolus"/>
    <property type="evidence" value="ECO:0007669"/>
    <property type="project" value="UniProtKB-SubCell"/>
</dbReference>
<evidence type="ECO:0000256" key="4">
    <source>
        <dbReference type="ARBA" id="ARBA00012552"/>
    </source>
</evidence>
<keyword evidence="10" id="KW-0694">RNA-binding</keyword>
<dbReference type="PANTHER" id="PTHR47959:SF19">
    <property type="entry name" value="NUCLEOLAR RNA HELICASE 2-A"/>
    <property type="match status" value="1"/>
</dbReference>
<feature type="compositionally biased region" description="Basic residues" evidence="12">
    <location>
        <begin position="69"/>
        <end position="85"/>
    </location>
</feature>
<dbReference type="GO" id="GO:0016787">
    <property type="term" value="F:hydrolase activity"/>
    <property type="evidence" value="ECO:0007669"/>
    <property type="project" value="UniProtKB-KW"/>
</dbReference>